<name>A0A1G8XFR8_9BACT</name>
<sequence>MKPRFGPGVALRGRLLAGLRYAFAVLVCLGLWRCTGVAAQAPTGLSSEAYIRRYSNLENTHYRLATGQAVFVTFLGGSITHMDGWRTHVEEYLKATYPETTFHFRNAGVPSLGSLPHAFRLEQEVLQAGRTDLLLIEAAVNDQVNGTPAVVQQRALEGIIRRVLTQHPSTDLVLMAFADEAKLADYRHGNVPVEVQVHQQLAQHYRLPFVNLAQEVADRIAAGEFSWEHDFKDLHPSPFGQELYFRTLRQLLTGAFHQPLLSQLRAAALPPQVDPYAYTEATYGAVTQATQLRDFRLQESWVPHDSLPTRPGFVSVPMLVATQPDASLVLPFTGRALGIAVVSGPDAGRLQYSIDGKPYPPVELHTRWSDALHVPWFLLLADELSPGPHRLMLKTLPASPTTSAGSACRIVHFLINR</sequence>
<dbReference type="STRING" id="1075417.SAMN05421823_101348"/>
<dbReference type="EMBL" id="FNFO01000001">
    <property type="protein sequence ID" value="SDJ89154.1"/>
    <property type="molecule type" value="Genomic_DNA"/>
</dbReference>
<dbReference type="InterPro" id="IPR013830">
    <property type="entry name" value="SGNH_hydro"/>
</dbReference>
<evidence type="ECO:0000259" key="1">
    <source>
        <dbReference type="Pfam" id="PF13472"/>
    </source>
</evidence>
<dbReference type="InterPro" id="IPR036514">
    <property type="entry name" value="SGNH_hydro_sf"/>
</dbReference>
<dbReference type="SUPFAM" id="SSF52266">
    <property type="entry name" value="SGNH hydrolase"/>
    <property type="match status" value="1"/>
</dbReference>
<feature type="domain" description="SGNH hydrolase-type esterase" evidence="1">
    <location>
        <begin position="74"/>
        <end position="243"/>
    </location>
</feature>
<dbReference type="PANTHER" id="PTHR34407:SF1">
    <property type="entry name" value="SGNH HYDROLASE-TYPE ESTERASE DOMAIN-CONTAINING PROTEIN"/>
    <property type="match status" value="1"/>
</dbReference>
<keyword evidence="3" id="KW-1185">Reference proteome</keyword>
<accession>A0A1G8XFR8</accession>
<gene>
    <name evidence="2" type="ORF">SAMN05421823_101348</name>
</gene>
<evidence type="ECO:0000313" key="3">
    <source>
        <dbReference type="Proteomes" id="UP000198510"/>
    </source>
</evidence>
<evidence type="ECO:0000313" key="2">
    <source>
        <dbReference type="EMBL" id="SDJ89154.1"/>
    </source>
</evidence>
<dbReference type="GO" id="GO:0016788">
    <property type="term" value="F:hydrolase activity, acting on ester bonds"/>
    <property type="evidence" value="ECO:0007669"/>
    <property type="project" value="UniProtKB-ARBA"/>
</dbReference>
<dbReference type="Gene3D" id="3.40.50.1110">
    <property type="entry name" value="SGNH hydrolase"/>
    <property type="match status" value="1"/>
</dbReference>
<dbReference type="Proteomes" id="UP000198510">
    <property type="component" value="Unassembled WGS sequence"/>
</dbReference>
<dbReference type="OrthoDB" id="9796689at2"/>
<dbReference type="RefSeq" id="WP_089678289.1">
    <property type="nucleotide sequence ID" value="NZ_FNFO01000001.1"/>
</dbReference>
<dbReference type="Pfam" id="PF13472">
    <property type="entry name" value="Lipase_GDSL_2"/>
    <property type="match status" value="1"/>
</dbReference>
<proteinExistence type="predicted"/>
<protein>
    <submittedName>
        <fullName evidence="2">Sialidase-1</fullName>
    </submittedName>
</protein>
<organism evidence="2 3">
    <name type="scientific">Catalinimonas alkaloidigena</name>
    <dbReference type="NCBI Taxonomy" id="1075417"/>
    <lineage>
        <taxon>Bacteria</taxon>
        <taxon>Pseudomonadati</taxon>
        <taxon>Bacteroidota</taxon>
        <taxon>Cytophagia</taxon>
        <taxon>Cytophagales</taxon>
        <taxon>Catalimonadaceae</taxon>
        <taxon>Catalinimonas</taxon>
    </lineage>
</organism>
<dbReference type="AlphaFoldDB" id="A0A1G8XFR8"/>
<dbReference type="PANTHER" id="PTHR34407">
    <property type="entry name" value="EXPRESSED PROTEIN"/>
    <property type="match status" value="1"/>
</dbReference>
<reference evidence="2 3" key="1">
    <citation type="submission" date="2016-10" db="EMBL/GenBank/DDBJ databases">
        <authorList>
            <person name="de Groot N.N."/>
        </authorList>
    </citation>
    <scope>NUCLEOTIDE SEQUENCE [LARGE SCALE GENOMIC DNA]</scope>
    <source>
        <strain evidence="2 3">DSM 25186</strain>
    </source>
</reference>